<keyword evidence="4" id="KW-0479">Metal-binding</keyword>
<dbReference type="EC" id="3.4.19.12" evidence="2"/>
<evidence type="ECO:0000313" key="13">
    <source>
        <dbReference type="EMBL" id="AFN82677.1"/>
    </source>
</evidence>
<dbReference type="GO" id="GO:0004843">
    <property type="term" value="F:cysteine-type deubiquitinase activity"/>
    <property type="evidence" value="ECO:0007669"/>
    <property type="project" value="UniProtKB-EC"/>
</dbReference>
<evidence type="ECO:0000256" key="3">
    <source>
        <dbReference type="ARBA" id="ARBA00022670"/>
    </source>
</evidence>
<protein>
    <recommendedName>
        <fullName evidence="2">ubiquitinyl hydrolase 1</fullName>
        <ecNumber evidence="2">3.4.19.12</ecNumber>
    </recommendedName>
</protein>
<dbReference type="Pfam" id="PF02148">
    <property type="entry name" value="zf-UBP"/>
    <property type="match status" value="1"/>
</dbReference>
<evidence type="ECO:0000256" key="2">
    <source>
        <dbReference type="ARBA" id="ARBA00012759"/>
    </source>
</evidence>
<dbReference type="InterPro" id="IPR018200">
    <property type="entry name" value="USP_CS"/>
</dbReference>
<keyword evidence="3" id="KW-0645">Protease</keyword>
<dbReference type="VEuPathDB" id="MicrosporidiaDB:EROM_030560"/>
<dbReference type="PROSITE" id="PS50271">
    <property type="entry name" value="ZF_UBP"/>
    <property type="match status" value="1"/>
</dbReference>
<keyword evidence="9" id="KW-0862">Zinc</keyword>
<feature type="domain" description="UBP-type" evidence="12">
    <location>
        <begin position="108"/>
        <end position="210"/>
    </location>
</feature>
<dbReference type="GO" id="GO:0006508">
    <property type="term" value="P:proteolysis"/>
    <property type="evidence" value="ECO:0007669"/>
    <property type="project" value="UniProtKB-KW"/>
</dbReference>
<evidence type="ECO:0000259" key="12">
    <source>
        <dbReference type="PROSITE" id="PS50271"/>
    </source>
</evidence>
<evidence type="ECO:0000256" key="6">
    <source>
        <dbReference type="ARBA" id="ARBA00022786"/>
    </source>
</evidence>
<dbReference type="Pfam" id="PF00443">
    <property type="entry name" value="UCH"/>
    <property type="match status" value="1"/>
</dbReference>
<dbReference type="EMBL" id="CP003520">
    <property type="protein sequence ID" value="AFN82677.1"/>
    <property type="molecule type" value="Genomic_DNA"/>
</dbReference>
<comment type="catalytic activity">
    <reaction evidence="1">
        <text>Thiol-dependent hydrolysis of ester, thioester, amide, peptide and isopeptide bonds formed by the C-terminal Gly of ubiquitin (a 76-residue protein attached to proteins as an intracellular targeting signal).</text>
        <dbReference type="EC" id="3.4.19.12"/>
    </reaction>
</comment>
<dbReference type="GO" id="GO:0008270">
    <property type="term" value="F:zinc ion binding"/>
    <property type="evidence" value="ECO:0007669"/>
    <property type="project" value="UniProtKB-KW"/>
</dbReference>
<feature type="domain" description="USP" evidence="11">
    <location>
        <begin position="249"/>
        <end position="576"/>
    </location>
</feature>
<dbReference type="PANTHER" id="PTHR24006:SF687">
    <property type="entry name" value="UBIQUITIN CARBOXYL-TERMINAL HYDROLASE 10"/>
    <property type="match status" value="1"/>
</dbReference>
<dbReference type="SUPFAM" id="SSF57850">
    <property type="entry name" value="RING/U-box"/>
    <property type="match status" value="1"/>
</dbReference>
<dbReference type="Gene3D" id="3.30.40.10">
    <property type="entry name" value="Zinc/RING finger domain, C3HC4 (zinc finger)"/>
    <property type="match status" value="1"/>
</dbReference>
<dbReference type="RefSeq" id="XP_009264174.1">
    <property type="nucleotide sequence ID" value="XM_009265899.1"/>
</dbReference>
<keyword evidence="6" id="KW-0833">Ubl conjugation pathway</keyword>
<dbReference type="SMART" id="SM00290">
    <property type="entry name" value="ZnF_UBP"/>
    <property type="match status" value="1"/>
</dbReference>
<dbReference type="GeneID" id="20520967"/>
<reference evidence="13 14" key="1">
    <citation type="journal article" date="2012" name="Proc. Natl. Acad. Sci. U.S.A.">
        <title>Gain and loss of multiple functionally related, horizontally transferred genes in the reduced genomes of two microsporidian parasites.</title>
        <authorList>
            <person name="Pombert J.-F."/>
            <person name="Selman M."/>
            <person name="Burki F."/>
            <person name="Bardell F.T."/>
            <person name="Farinelli L."/>
            <person name="Solter L.F."/>
            <person name="Whitman D.W."/>
            <person name="Weiss L.M."/>
            <person name="Corradi N."/>
            <person name="Keeling P.J."/>
        </authorList>
    </citation>
    <scope>NUCLEOTIDE SEQUENCE [LARGE SCALE GENOMIC DNA]</scope>
    <source>
        <strain evidence="13 14">SJ-2008</strain>
    </source>
</reference>
<dbReference type="AlphaFoldDB" id="I7AQU7"/>
<dbReference type="InterPro" id="IPR001607">
    <property type="entry name" value="Znf_UBP"/>
</dbReference>
<keyword evidence="8" id="KW-0788">Thiol protease</keyword>
<dbReference type="GO" id="GO:0016579">
    <property type="term" value="P:protein deubiquitination"/>
    <property type="evidence" value="ECO:0007669"/>
    <property type="project" value="InterPro"/>
</dbReference>
<keyword evidence="5 10" id="KW-0863">Zinc-finger</keyword>
<evidence type="ECO:0000259" key="11">
    <source>
        <dbReference type="PROSITE" id="PS50235"/>
    </source>
</evidence>
<organism evidence="13 14">
    <name type="scientific">Encephalitozoon romaleae (strain SJ-2008)</name>
    <name type="common">Microsporidian parasite</name>
    <dbReference type="NCBI Taxonomy" id="1178016"/>
    <lineage>
        <taxon>Eukaryota</taxon>
        <taxon>Fungi</taxon>
        <taxon>Fungi incertae sedis</taxon>
        <taxon>Microsporidia</taxon>
        <taxon>Unikaryonidae</taxon>
        <taxon>Encephalitozoon</taxon>
    </lineage>
</organism>
<dbReference type="GO" id="GO:0005634">
    <property type="term" value="C:nucleus"/>
    <property type="evidence" value="ECO:0007669"/>
    <property type="project" value="TreeGrafter"/>
</dbReference>
<evidence type="ECO:0000313" key="14">
    <source>
        <dbReference type="Proteomes" id="UP000010094"/>
    </source>
</evidence>
<dbReference type="SUPFAM" id="SSF54001">
    <property type="entry name" value="Cysteine proteinases"/>
    <property type="match status" value="1"/>
</dbReference>
<name>I7AQU7_ENCRO</name>
<evidence type="ECO:0000256" key="4">
    <source>
        <dbReference type="ARBA" id="ARBA00022723"/>
    </source>
</evidence>
<dbReference type="PANTHER" id="PTHR24006">
    <property type="entry name" value="UBIQUITIN CARBOXYL-TERMINAL HYDROLASE"/>
    <property type="match status" value="1"/>
</dbReference>
<dbReference type="PROSITE" id="PS00972">
    <property type="entry name" value="USP_1"/>
    <property type="match status" value="1"/>
</dbReference>
<dbReference type="Proteomes" id="UP000010094">
    <property type="component" value="Chromosome III"/>
</dbReference>
<evidence type="ECO:0000256" key="7">
    <source>
        <dbReference type="ARBA" id="ARBA00022801"/>
    </source>
</evidence>
<evidence type="ECO:0000256" key="9">
    <source>
        <dbReference type="ARBA" id="ARBA00022833"/>
    </source>
</evidence>
<keyword evidence="7" id="KW-0378">Hydrolase</keyword>
<dbReference type="InterPro" id="IPR038765">
    <property type="entry name" value="Papain-like_cys_pep_sf"/>
</dbReference>
<keyword evidence="14" id="KW-1185">Reference proteome</keyword>
<proteinExistence type="predicted"/>
<evidence type="ECO:0000256" key="10">
    <source>
        <dbReference type="PROSITE-ProRule" id="PRU00502"/>
    </source>
</evidence>
<dbReference type="OrthoDB" id="289038at2759"/>
<dbReference type="InterPro" id="IPR028889">
    <property type="entry name" value="USP"/>
</dbReference>
<dbReference type="KEGG" id="ero:EROM_030560"/>
<dbReference type="Gene3D" id="3.90.70.10">
    <property type="entry name" value="Cysteine proteinases"/>
    <property type="match status" value="1"/>
</dbReference>
<dbReference type="InterPro" id="IPR050164">
    <property type="entry name" value="Peptidase_C19"/>
</dbReference>
<accession>I7AQU7</accession>
<sequence>MRLPDLSRFREKCCYCYRDVAEGISVCGCGLSFCRKHIDIHLGKAECHIVFEIKEIGEDLGIEIKNTMLKQEEIEELRIRMEALVRPGNEDERIISKDEEIGCVHGCPEGPCSMELGDLEKLSCKLCDIRTRLWICFSCGYVGCGRVQYGTEGNGHAKLHYEQTQHNVFVLIPSLLRESCDVFCYLCDSSIRSYYDFPENKITIRFEGDDKGERKNVEKTISYGGVIPSVDKKEAVGSKEKETIPSPYVGIINSGNTCYISSVLQMIGYVVSKEEFDMDQHFEICCVKNPLECFFCQLMRVFNKMKEARDRIEINRISILDLIMLIWRDMPMFSKFVQQDAHEFLLFLLEKIKEGESSYLIPHITSCFEFEVGREIFCSGCSDKSVGYESMMMMCTCLKGDIRKSVEMFFSSDEWDCKCGGKKSVRRFVTMPPKYLIIQVGRYSYNNYKVEKIKSKIGMKSVKLESFIRKNDVEKALVKKLVDDGYAEEDAEKTLSIFCNDESKARDFLKNRLTMHHRSDLKYRVVGCINHSGDNIKAGHYTWWVYDDEKCYKIDDTNVLSSNVEVLEDGYIFLFR</sequence>
<dbReference type="InterPro" id="IPR001394">
    <property type="entry name" value="Peptidase_C19_UCH"/>
</dbReference>
<gene>
    <name evidence="13" type="ordered locus">EROM_030560</name>
</gene>
<evidence type="ECO:0000256" key="5">
    <source>
        <dbReference type="ARBA" id="ARBA00022771"/>
    </source>
</evidence>
<evidence type="ECO:0000256" key="8">
    <source>
        <dbReference type="ARBA" id="ARBA00022807"/>
    </source>
</evidence>
<dbReference type="PROSITE" id="PS50235">
    <property type="entry name" value="USP_3"/>
    <property type="match status" value="1"/>
</dbReference>
<dbReference type="GO" id="GO:0005829">
    <property type="term" value="C:cytosol"/>
    <property type="evidence" value="ECO:0007669"/>
    <property type="project" value="TreeGrafter"/>
</dbReference>
<dbReference type="InterPro" id="IPR013083">
    <property type="entry name" value="Znf_RING/FYVE/PHD"/>
</dbReference>
<evidence type="ECO:0000256" key="1">
    <source>
        <dbReference type="ARBA" id="ARBA00000707"/>
    </source>
</evidence>
<dbReference type="HOGENOM" id="CLU_009884_3_0_1"/>